<feature type="domain" description="RDD" evidence="7">
    <location>
        <begin position="14"/>
        <end position="135"/>
    </location>
</feature>
<keyword evidence="3 6" id="KW-0812">Transmembrane</keyword>
<evidence type="ECO:0000256" key="5">
    <source>
        <dbReference type="ARBA" id="ARBA00023136"/>
    </source>
</evidence>
<comment type="caution">
    <text evidence="8">The sequence shown here is derived from an EMBL/GenBank/DDBJ whole genome shotgun (WGS) entry which is preliminary data.</text>
</comment>
<dbReference type="PANTHER" id="PTHR36115">
    <property type="entry name" value="PROLINE-RICH ANTIGEN HOMOLOG-RELATED"/>
    <property type="match status" value="1"/>
</dbReference>
<keyword evidence="5 6" id="KW-0472">Membrane</keyword>
<protein>
    <submittedName>
        <fullName evidence="8">RDD family protein</fullName>
    </submittedName>
</protein>
<gene>
    <name evidence="8" type="ORF">V6U78_00730</name>
</gene>
<keyword evidence="2" id="KW-1003">Cell membrane</keyword>
<dbReference type="InterPro" id="IPR010432">
    <property type="entry name" value="RDD"/>
</dbReference>
<name>A0ABW8PU80_9GAMM</name>
<feature type="transmembrane region" description="Helical" evidence="6">
    <location>
        <begin position="54"/>
        <end position="71"/>
    </location>
</feature>
<feature type="transmembrane region" description="Helical" evidence="6">
    <location>
        <begin position="101"/>
        <end position="121"/>
    </location>
</feature>
<evidence type="ECO:0000313" key="9">
    <source>
        <dbReference type="Proteomes" id="UP001621714"/>
    </source>
</evidence>
<sequence length="147" mass="16953">MARYFDHLNETYPAGLFRRLAAMVYDLFLLAALFVLAGFIGVALTGGEANEHPLFKILVWMVPFLFYGFFWHKTGQTLGMLAWRIRVQTLDGQPVNPRQTFLRLIGGLLSWSCLGLGYLWLKFDTEQRTWPDLLSRTQVVVVPQRKD</sequence>
<evidence type="ECO:0000256" key="4">
    <source>
        <dbReference type="ARBA" id="ARBA00022989"/>
    </source>
</evidence>
<dbReference type="RefSeq" id="WP_405336102.1">
    <property type="nucleotide sequence ID" value="NZ_JBANFI010000001.1"/>
</dbReference>
<evidence type="ECO:0000259" key="7">
    <source>
        <dbReference type="Pfam" id="PF06271"/>
    </source>
</evidence>
<dbReference type="EMBL" id="JBANFI010000001">
    <property type="protein sequence ID" value="MFK7159561.1"/>
    <property type="molecule type" value="Genomic_DNA"/>
</dbReference>
<evidence type="ECO:0000256" key="6">
    <source>
        <dbReference type="SAM" id="Phobius"/>
    </source>
</evidence>
<feature type="transmembrane region" description="Helical" evidence="6">
    <location>
        <begin position="20"/>
        <end position="42"/>
    </location>
</feature>
<evidence type="ECO:0000256" key="2">
    <source>
        <dbReference type="ARBA" id="ARBA00022475"/>
    </source>
</evidence>
<evidence type="ECO:0000256" key="1">
    <source>
        <dbReference type="ARBA" id="ARBA00004651"/>
    </source>
</evidence>
<reference evidence="8 9" key="1">
    <citation type="submission" date="2024-02" db="EMBL/GenBank/DDBJ databases">
        <title>Marinospirillum sp. MEB 164 isolated from Lonar lake sediment.</title>
        <authorList>
            <person name="Joshi A."/>
            <person name="Thite S."/>
        </authorList>
    </citation>
    <scope>NUCLEOTIDE SEQUENCE [LARGE SCALE GENOMIC DNA]</scope>
    <source>
        <strain evidence="8 9">MEB164</strain>
    </source>
</reference>
<dbReference type="Proteomes" id="UP001621714">
    <property type="component" value="Unassembled WGS sequence"/>
</dbReference>
<accession>A0ABW8PU80</accession>
<keyword evidence="9" id="KW-1185">Reference proteome</keyword>
<evidence type="ECO:0000313" key="8">
    <source>
        <dbReference type="EMBL" id="MFK7159561.1"/>
    </source>
</evidence>
<comment type="subcellular location">
    <subcellularLocation>
        <location evidence="1">Cell membrane</location>
        <topology evidence="1">Multi-pass membrane protein</topology>
    </subcellularLocation>
</comment>
<keyword evidence="4 6" id="KW-1133">Transmembrane helix</keyword>
<dbReference type="InterPro" id="IPR051791">
    <property type="entry name" value="Pra-immunoreactive"/>
</dbReference>
<dbReference type="Pfam" id="PF06271">
    <property type="entry name" value="RDD"/>
    <property type="match status" value="1"/>
</dbReference>
<proteinExistence type="predicted"/>
<dbReference type="PANTHER" id="PTHR36115:SF10">
    <property type="entry name" value="RDD DOMAIN-CONTAINING PROTEIN"/>
    <property type="match status" value="1"/>
</dbReference>
<evidence type="ECO:0000256" key="3">
    <source>
        <dbReference type="ARBA" id="ARBA00022692"/>
    </source>
</evidence>
<organism evidence="8 9">
    <name type="scientific">Marinospirillum alkalitolerans</name>
    <dbReference type="NCBI Taxonomy" id="3123374"/>
    <lineage>
        <taxon>Bacteria</taxon>
        <taxon>Pseudomonadati</taxon>
        <taxon>Pseudomonadota</taxon>
        <taxon>Gammaproteobacteria</taxon>
        <taxon>Oceanospirillales</taxon>
        <taxon>Oceanospirillaceae</taxon>
        <taxon>Marinospirillum</taxon>
    </lineage>
</organism>